<name>A0A841HKR0_9GAMM</name>
<accession>A0A841HKR0</accession>
<dbReference type="InterPro" id="IPR022488">
    <property type="entry name" value="PPK2-related"/>
</dbReference>
<reference evidence="3 4" key="1">
    <citation type="submission" date="2020-08" db="EMBL/GenBank/DDBJ databases">
        <title>Genomic Encyclopedia of Type Strains, Phase IV (KMG-IV): sequencing the most valuable type-strain genomes for metagenomic binning, comparative biology and taxonomic classification.</title>
        <authorList>
            <person name="Goeker M."/>
        </authorList>
    </citation>
    <scope>NUCLEOTIDE SEQUENCE [LARGE SCALE GENOMIC DNA]</scope>
    <source>
        <strain evidence="3 4">DSM 26723</strain>
    </source>
</reference>
<dbReference type="InterPro" id="IPR027417">
    <property type="entry name" value="P-loop_NTPase"/>
</dbReference>
<dbReference type="GO" id="GO:0016740">
    <property type="term" value="F:transferase activity"/>
    <property type="evidence" value="ECO:0007669"/>
    <property type="project" value="UniProtKB-KW"/>
</dbReference>
<dbReference type="RefSeq" id="WP_184332231.1">
    <property type="nucleotide sequence ID" value="NZ_JACHHZ010000003.1"/>
</dbReference>
<evidence type="ECO:0000256" key="1">
    <source>
        <dbReference type="SAM" id="MobiDB-lite"/>
    </source>
</evidence>
<keyword evidence="3" id="KW-0808">Transferase</keyword>
<dbReference type="EMBL" id="JACHHZ010000003">
    <property type="protein sequence ID" value="MBB6093637.1"/>
    <property type="molecule type" value="Genomic_DNA"/>
</dbReference>
<feature type="domain" description="Polyphosphate kinase-2-related" evidence="2">
    <location>
        <begin position="12"/>
        <end position="234"/>
    </location>
</feature>
<dbReference type="PANTHER" id="PTHR34383">
    <property type="entry name" value="POLYPHOSPHATE:AMP PHOSPHOTRANSFERASE-RELATED"/>
    <property type="match status" value="1"/>
</dbReference>
<protein>
    <submittedName>
        <fullName evidence="3">Polyphosphate:AMP phosphotransferase</fullName>
    </submittedName>
</protein>
<feature type="region of interest" description="Disordered" evidence="1">
    <location>
        <begin position="238"/>
        <end position="268"/>
    </location>
</feature>
<organism evidence="3 4">
    <name type="scientific">Povalibacter uvarum</name>
    <dbReference type="NCBI Taxonomy" id="732238"/>
    <lineage>
        <taxon>Bacteria</taxon>
        <taxon>Pseudomonadati</taxon>
        <taxon>Pseudomonadota</taxon>
        <taxon>Gammaproteobacteria</taxon>
        <taxon>Steroidobacterales</taxon>
        <taxon>Steroidobacteraceae</taxon>
        <taxon>Povalibacter</taxon>
    </lineage>
</organism>
<comment type="caution">
    <text evidence="3">The sequence shown here is derived from an EMBL/GenBank/DDBJ whole genome shotgun (WGS) entry which is preliminary data.</text>
</comment>
<dbReference type="Proteomes" id="UP000588068">
    <property type="component" value="Unassembled WGS sequence"/>
</dbReference>
<gene>
    <name evidence="3" type="ORF">HNQ60_002518</name>
</gene>
<evidence type="ECO:0000313" key="4">
    <source>
        <dbReference type="Proteomes" id="UP000588068"/>
    </source>
</evidence>
<sequence length="490" mass="57287">MSTPMLGRKPMTKEQYERVLPPLRNALLAAQKRMQDEKSFALAVVVTGRPTAGRSETVNEFLEWLDPKHIRVHALDKLRKVSRTWPVMWRYWNTLPARGQIAFYFMGWYEDYTSPALTQPKKSQRHSERTLERIRQFEALLTRNGVRVLKMHLTIDAKLERERIRELRKSKLTRWRVTGEERWLARHHDRATKVTQQGIEATSRPGLEWNLIDGTDPQSRSFAAGTALLDALEKGIRKSAANKAPKPKPVSSKRRPFPTSPPEGRVEDDFYDEELERLRGRFALLARRGKFARHGAVLAFEGMDAAGKGGAIRRLTSALDARQYNVIPVSAPTPEELSYPYLWRFWRHIPQRGEISIFDRTWYGRVLVERVRGFAAAEDWQRAYGEINEFEQELTEHGLIVHKFWLSVSKEEQLRRFEERDKDELKSYKVDPQDWVNRKLYDQYQLAAHEMIARTDTEHAPWTVVEADDKKYARLKVLRTACEQIEQRLG</sequence>
<evidence type="ECO:0000259" key="2">
    <source>
        <dbReference type="Pfam" id="PF03976"/>
    </source>
</evidence>
<proteinExistence type="predicted"/>
<dbReference type="SUPFAM" id="SSF52540">
    <property type="entry name" value="P-loop containing nucleoside triphosphate hydrolases"/>
    <property type="match status" value="2"/>
</dbReference>
<evidence type="ECO:0000313" key="3">
    <source>
        <dbReference type="EMBL" id="MBB6093637.1"/>
    </source>
</evidence>
<dbReference type="Pfam" id="PF03976">
    <property type="entry name" value="PPK2"/>
    <property type="match status" value="2"/>
</dbReference>
<dbReference type="AlphaFoldDB" id="A0A841HKR0"/>
<dbReference type="PANTHER" id="PTHR34383:SF3">
    <property type="entry name" value="POLYPHOSPHATE:AMP PHOSPHOTRANSFERASE"/>
    <property type="match status" value="1"/>
</dbReference>
<feature type="domain" description="Polyphosphate kinase-2-related" evidence="2">
    <location>
        <begin position="267"/>
        <end position="487"/>
    </location>
</feature>
<dbReference type="Gene3D" id="3.40.50.300">
    <property type="entry name" value="P-loop containing nucleotide triphosphate hydrolases"/>
    <property type="match status" value="2"/>
</dbReference>
<keyword evidence="4" id="KW-1185">Reference proteome</keyword>